<dbReference type="Proteomes" id="UP001213771">
    <property type="component" value="Unassembled WGS sequence"/>
</dbReference>
<dbReference type="InterPro" id="IPR050484">
    <property type="entry name" value="Transf_Hexapept/Carb_Anhydrase"/>
</dbReference>
<name>A0ABD4WWK9_PRIMG</name>
<evidence type="ECO:0008006" key="3">
    <source>
        <dbReference type="Google" id="ProtNLM"/>
    </source>
</evidence>
<dbReference type="InterPro" id="IPR011004">
    <property type="entry name" value="Trimer_LpxA-like_sf"/>
</dbReference>
<dbReference type="Pfam" id="PF00132">
    <property type="entry name" value="Hexapep"/>
    <property type="match status" value="1"/>
</dbReference>
<proteinExistence type="predicted"/>
<dbReference type="EMBL" id="JARAOX010000198">
    <property type="protein sequence ID" value="MDD9784637.1"/>
    <property type="molecule type" value="Genomic_DNA"/>
</dbReference>
<dbReference type="SUPFAM" id="SSF51161">
    <property type="entry name" value="Trimeric LpxA-like enzymes"/>
    <property type="match status" value="1"/>
</dbReference>
<evidence type="ECO:0000313" key="2">
    <source>
        <dbReference type="Proteomes" id="UP001213771"/>
    </source>
</evidence>
<dbReference type="RefSeq" id="WP_177564400.1">
    <property type="nucleotide sequence ID" value="NZ_CP058268.1"/>
</dbReference>
<comment type="caution">
    <text evidence="1">The sequence shown here is derived from an EMBL/GenBank/DDBJ whole genome shotgun (WGS) entry which is preliminary data.</text>
</comment>
<dbReference type="PANTHER" id="PTHR13061:SF29">
    <property type="entry name" value="GAMMA CARBONIC ANHYDRASE-LIKE 1, MITOCHONDRIAL-RELATED"/>
    <property type="match status" value="1"/>
</dbReference>
<dbReference type="Gene3D" id="2.160.10.10">
    <property type="entry name" value="Hexapeptide repeat proteins"/>
    <property type="match status" value="1"/>
</dbReference>
<dbReference type="PANTHER" id="PTHR13061">
    <property type="entry name" value="DYNACTIN SUBUNIT P25"/>
    <property type="match status" value="1"/>
</dbReference>
<evidence type="ECO:0000313" key="1">
    <source>
        <dbReference type="EMBL" id="MDD9784637.1"/>
    </source>
</evidence>
<dbReference type="AlphaFoldDB" id="A0ABD4WWK9"/>
<organism evidence="1 2">
    <name type="scientific">Priestia megaterium</name>
    <name type="common">Bacillus megaterium</name>
    <dbReference type="NCBI Taxonomy" id="1404"/>
    <lineage>
        <taxon>Bacteria</taxon>
        <taxon>Bacillati</taxon>
        <taxon>Bacillota</taxon>
        <taxon>Bacilli</taxon>
        <taxon>Bacillales</taxon>
        <taxon>Bacillaceae</taxon>
        <taxon>Priestia</taxon>
    </lineage>
</organism>
<gene>
    <name evidence="1" type="ORF">PVE99_19930</name>
</gene>
<accession>A0ABD4WWK9</accession>
<reference evidence="1 2" key="1">
    <citation type="submission" date="2023-02" db="EMBL/GenBank/DDBJ databases">
        <authorList>
            <person name="Olszewska D."/>
        </authorList>
    </citation>
    <scope>NUCLEOTIDE SEQUENCE [LARGE SCALE GENOMIC DNA]</scope>
    <source>
        <strain evidence="1 2">FDU301</strain>
    </source>
</reference>
<protein>
    <recommendedName>
        <fullName evidence="3">Dynactin subunit 6</fullName>
    </recommendedName>
</protein>
<dbReference type="InterPro" id="IPR001451">
    <property type="entry name" value="Hexapep"/>
</dbReference>
<sequence>MHIEHQKKNPIIHPSAWVDSNAVIRGEVIVEEEVYISSGAVIIAEGAPIHIKRGTIIMKNVVLKSSGGKTISYPLLIEEHTLIGPYAYLIGCTIERKCFLAAGAKVYNRAYIGEQSIIEINGVVHIDTNLEAKTRVPTQHMAFGNPAKIYPSDNSGNIAKEIESLNFLDTLFQVKDKSKDLKYIAALEQYRYMLFNHKSDDIIENFSSNSKDKL</sequence>